<reference evidence="7" key="1">
    <citation type="journal article" date="2015" name="PeerJ">
        <title>First genomic representation of candidate bacterial phylum KSB3 points to enhanced environmental sensing as a trigger of wastewater bulking.</title>
        <authorList>
            <person name="Sekiguchi Y."/>
            <person name="Ohashi A."/>
            <person name="Parks D.H."/>
            <person name="Yamauchi T."/>
            <person name="Tyson G.W."/>
            <person name="Hugenholtz P."/>
        </authorList>
    </citation>
    <scope>NUCLEOTIDE SEQUENCE [LARGE SCALE GENOMIC DNA]</scope>
</reference>
<dbReference type="Pfam" id="PF00072">
    <property type="entry name" value="Response_reg"/>
    <property type="match status" value="1"/>
</dbReference>
<keyword evidence="1" id="KW-0808">Transferase</keyword>
<dbReference type="Proteomes" id="UP000030700">
    <property type="component" value="Unassembled WGS sequence"/>
</dbReference>
<sequence length="556" mass="62849">MFPRISMRNSFSLMSQKYYALCVDDEQAILNQLSAQLEPHFDGFCEFEYAENAADALAIYRELIEHGERVWLVLCDQVMPDMLGDELLAKIHELDNRIVKVLLTGQAGLESTIRAINHAGLNYYIEKPWHKDDLLLILDKLKFQYEMTFILNEINLQFASSINLDETLAIVFYNILNIIRAEAGSIFLVDESRKELICRVCQGPTDNSLLGIRIPIGTGIVGHVAETRQIDITMDVKHDKRHYSRIDQQTGFVTRSMVSVPLISNDEMLGVIQVINKEHGKNFSQDDVNLLKALSNGAAIAIQNVKYAQRLLQEERIRSELMIAHQIQQRILPGAFPGHPAIHFEAVNKPAKVVSGDFYDYFQVSDDEFAFIIGDVCGKGVPASIFMASSRSIIKSQAVSNPHPTKVMPMANKLIAQDAQPGMFVTVFYGLYNINTRVLQFTNAGHTLPLLLRRSACCCSSLFNTNLPMGLFETVQFTWAHIRLEPGDTLILYTDGVNEAENSERKQFSVERLVQLILDCQRHSPRELLHETLEQLSSFTEGQEQKDDITLLIVQV</sequence>
<dbReference type="SMART" id="SM00448">
    <property type="entry name" value="REC"/>
    <property type="match status" value="1"/>
</dbReference>
<evidence type="ECO:0000256" key="1">
    <source>
        <dbReference type="ARBA" id="ARBA00022679"/>
    </source>
</evidence>
<dbReference type="PROSITE" id="PS51746">
    <property type="entry name" value="PPM_2"/>
    <property type="match status" value="1"/>
</dbReference>
<dbReference type="GO" id="GO:0016301">
    <property type="term" value="F:kinase activity"/>
    <property type="evidence" value="ECO:0007669"/>
    <property type="project" value="UniProtKB-KW"/>
</dbReference>
<keyword evidence="8" id="KW-1185">Reference proteome</keyword>
<dbReference type="InterPro" id="IPR029016">
    <property type="entry name" value="GAF-like_dom_sf"/>
</dbReference>
<dbReference type="PROSITE" id="PS50110">
    <property type="entry name" value="RESPONSE_REGULATORY"/>
    <property type="match status" value="1"/>
</dbReference>
<keyword evidence="3" id="KW-0378">Hydrolase</keyword>
<evidence type="ECO:0000259" key="5">
    <source>
        <dbReference type="PROSITE" id="PS50110"/>
    </source>
</evidence>
<feature type="domain" description="PPM-type phosphatase" evidence="6">
    <location>
        <begin position="341"/>
        <end position="556"/>
    </location>
</feature>
<evidence type="ECO:0000256" key="4">
    <source>
        <dbReference type="PROSITE-ProRule" id="PRU00169"/>
    </source>
</evidence>
<proteinExistence type="predicted"/>
<dbReference type="EMBL" id="DF820457">
    <property type="protein sequence ID" value="GAK51294.1"/>
    <property type="molecule type" value="Genomic_DNA"/>
</dbReference>
<gene>
    <name evidence="7" type="ORF">U14_02537</name>
</gene>
<dbReference type="InterPro" id="IPR001789">
    <property type="entry name" value="Sig_transdc_resp-reg_receiver"/>
</dbReference>
<dbReference type="SUPFAM" id="SSF55781">
    <property type="entry name" value="GAF domain-like"/>
    <property type="match status" value="1"/>
</dbReference>
<dbReference type="Pfam" id="PF13185">
    <property type="entry name" value="GAF_2"/>
    <property type="match status" value="1"/>
</dbReference>
<dbReference type="SMART" id="SM00065">
    <property type="entry name" value="GAF"/>
    <property type="match status" value="1"/>
</dbReference>
<name>A0A081BLM8_9BACT</name>
<dbReference type="AlphaFoldDB" id="A0A081BLM8"/>
<accession>A0A081BLM8</accession>
<dbReference type="InterPro" id="IPR001932">
    <property type="entry name" value="PPM-type_phosphatase-like_dom"/>
</dbReference>
<feature type="modified residue" description="4-aspartylphosphate" evidence="4">
    <location>
        <position position="76"/>
    </location>
</feature>
<keyword evidence="2" id="KW-0418">Kinase</keyword>
<evidence type="ECO:0000313" key="7">
    <source>
        <dbReference type="EMBL" id="GAK51294.1"/>
    </source>
</evidence>
<dbReference type="Gene3D" id="3.40.50.2300">
    <property type="match status" value="1"/>
</dbReference>
<dbReference type="Pfam" id="PF07228">
    <property type="entry name" value="SpoIIE"/>
    <property type="match status" value="1"/>
</dbReference>
<dbReference type="SUPFAM" id="SSF81606">
    <property type="entry name" value="PP2C-like"/>
    <property type="match status" value="1"/>
</dbReference>
<dbReference type="InterPro" id="IPR011006">
    <property type="entry name" value="CheY-like_superfamily"/>
</dbReference>
<evidence type="ECO:0000256" key="3">
    <source>
        <dbReference type="ARBA" id="ARBA00022801"/>
    </source>
</evidence>
<dbReference type="InterPro" id="IPR052016">
    <property type="entry name" value="Bact_Sigma-Reg"/>
</dbReference>
<dbReference type="STRING" id="1499966.U14_02537"/>
<evidence type="ECO:0000259" key="6">
    <source>
        <dbReference type="PROSITE" id="PS51746"/>
    </source>
</evidence>
<organism evidence="7">
    <name type="scientific">Candidatus Moduliflexus flocculans</name>
    <dbReference type="NCBI Taxonomy" id="1499966"/>
    <lineage>
        <taxon>Bacteria</taxon>
        <taxon>Candidatus Moduliflexota</taxon>
        <taxon>Candidatus Moduliflexia</taxon>
        <taxon>Candidatus Moduliflexales</taxon>
        <taxon>Candidatus Moduliflexaceae</taxon>
    </lineage>
</organism>
<dbReference type="SUPFAM" id="SSF52172">
    <property type="entry name" value="CheY-like"/>
    <property type="match status" value="1"/>
</dbReference>
<dbReference type="Gene3D" id="3.60.40.10">
    <property type="entry name" value="PPM-type phosphatase domain"/>
    <property type="match status" value="1"/>
</dbReference>
<evidence type="ECO:0000313" key="8">
    <source>
        <dbReference type="Proteomes" id="UP000030700"/>
    </source>
</evidence>
<dbReference type="GO" id="GO:0016791">
    <property type="term" value="F:phosphatase activity"/>
    <property type="evidence" value="ECO:0007669"/>
    <property type="project" value="TreeGrafter"/>
</dbReference>
<dbReference type="HOGENOM" id="CLU_000445_43_6_0"/>
<dbReference type="PANTHER" id="PTHR43156:SF2">
    <property type="entry name" value="STAGE II SPORULATION PROTEIN E"/>
    <property type="match status" value="1"/>
</dbReference>
<protein>
    <submittedName>
        <fullName evidence="7">Serine phosphatase</fullName>
    </submittedName>
</protein>
<dbReference type="Gene3D" id="3.30.450.40">
    <property type="match status" value="1"/>
</dbReference>
<dbReference type="InterPro" id="IPR036457">
    <property type="entry name" value="PPM-type-like_dom_sf"/>
</dbReference>
<evidence type="ECO:0000256" key="2">
    <source>
        <dbReference type="ARBA" id="ARBA00022777"/>
    </source>
</evidence>
<keyword evidence="4" id="KW-0597">Phosphoprotein</keyword>
<dbReference type="GO" id="GO:0000160">
    <property type="term" value="P:phosphorelay signal transduction system"/>
    <property type="evidence" value="ECO:0007669"/>
    <property type="project" value="InterPro"/>
</dbReference>
<feature type="domain" description="Response regulatory" evidence="5">
    <location>
        <begin position="19"/>
        <end position="142"/>
    </location>
</feature>
<dbReference type="InterPro" id="IPR003018">
    <property type="entry name" value="GAF"/>
</dbReference>
<dbReference type="SMART" id="SM00331">
    <property type="entry name" value="PP2C_SIG"/>
    <property type="match status" value="1"/>
</dbReference>
<dbReference type="PANTHER" id="PTHR43156">
    <property type="entry name" value="STAGE II SPORULATION PROTEIN E-RELATED"/>
    <property type="match status" value="1"/>
</dbReference>